<keyword evidence="2" id="KW-1185">Reference proteome</keyword>
<dbReference type="AlphaFoldDB" id="A0A8X7C848"/>
<dbReference type="EMBL" id="BMAV01010487">
    <property type="protein sequence ID" value="GFY55594.1"/>
    <property type="molecule type" value="Genomic_DNA"/>
</dbReference>
<evidence type="ECO:0000313" key="1">
    <source>
        <dbReference type="EMBL" id="GFY55594.1"/>
    </source>
</evidence>
<sequence>MTACWNTACLLTQHLEAARRCDTVVSTRGVAGHLSGRLRFCPKAEVVTDSPRRLWGGQNFVSPNMQHLSGVCCLRVLTEEDKPLYPAAHLNFLRSVLLFTSREGFPLALYLRSSNWKALRSKLCDGDSYTYLGTPVGFFVQKNFKTANQALTILEKISTSHLAQWQKLDALKTFFPTLSFSMRTCQLGKTDWSEVDVAARTEIKSILSLPSSASNHYIYGNRKLGGCGVPSAAEDSDFYLVDSAFKLLTSRDEDVSFEALGQLTRTVAHRIGRQPSDGDLGAYMSGSMEGEYAETTNQLSNTWTLARKASTRQQVTWSFTEGKPTVTIGDEVLTSTKRRSILKAFHDNFQVRETQNLLAAPSQGKVMDCVAMGPPAHISSTMENTPGLPTGGSFTKPASTWSPSMPTRRGHCQHCERVGNAASGMRHSHTS</sequence>
<dbReference type="OrthoDB" id="6437252at2759"/>
<reference evidence="1" key="1">
    <citation type="submission" date="2020-08" db="EMBL/GenBank/DDBJ databases">
        <title>Multicomponent nature underlies the extraordinary mechanical properties of spider dragline silk.</title>
        <authorList>
            <person name="Kono N."/>
            <person name="Nakamura H."/>
            <person name="Mori M."/>
            <person name="Yoshida Y."/>
            <person name="Ohtoshi R."/>
            <person name="Malay A.D."/>
            <person name="Moran D.A.P."/>
            <person name="Tomita M."/>
            <person name="Numata K."/>
            <person name="Arakawa K."/>
        </authorList>
    </citation>
    <scope>NUCLEOTIDE SEQUENCE</scope>
</reference>
<accession>A0A8X7C848</accession>
<comment type="caution">
    <text evidence="1">The sequence shown here is derived from an EMBL/GenBank/DDBJ whole genome shotgun (WGS) entry which is preliminary data.</text>
</comment>
<proteinExistence type="predicted"/>
<organism evidence="1 2">
    <name type="scientific">Trichonephila inaurata madagascariensis</name>
    <dbReference type="NCBI Taxonomy" id="2747483"/>
    <lineage>
        <taxon>Eukaryota</taxon>
        <taxon>Metazoa</taxon>
        <taxon>Ecdysozoa</taxon>
        <taxon>Arthropoda</taxon>
        <taxon>Chelicerata</taxon>
        <taxon>Arachnida</taxon>
        <taxon>Araneae</taxon>
        <taxon>Araneomorphae</taxon>
        <taxon>Entelegynae</taxon>
        <taxon>Araneoidea</taxon>
        <taxon>Nephilidae</taxon>
        <taxon>Trichonephila</taxon>
        <taxon>Trichonephila inaurata</taxon>
    </lineage>
</organism>
<gene>
    <name evidence="1" type="primary">PO21_53</name>
    <name evidence="1" type="ORF">TNIN_207101</name>
</gene>
<name>A0A8X7C848_9ARAC</name>
<protein>
    <submittedName>
        <fullName evidence="1">Retrovirus-related Pol polyprotein from type-1 retrotransposable element R2</fullName>
    </submittedName>
</protein>
<dbReference type="Proteomes" id="UP000886998">
    <property type="component" value="Unassembled WGS sequence"/>
</dbReference>
<evidence type="ECO:0000313" key="2">
    <source>
        <dbReference type="Proteomes" id="UP000886998"/>
    </source>
</evidence>